<evidence type="ECO:0000313" key="3">
    <source>
        <dbReference type="Proteomes" id="UP000325289"/>
    </source>
</evidence>
<gene>
    <name evidence="2" type="ORF">SAMN04515678_102366</name>
</gene>
<reference evidence="2 3" key="1">
    <citation type="submission" date="2016-10" db="EMBL/GenBank/DDBJ databases">
        <authorList>
            <person name="Varghese N."/>
            <person name="Submissions S."/>
        </authorList>
    </citation>
    <scope>NUCLEOTIDE SEQUENCE [LARGE SCALE GENOMIC DNA]</scope>
    <source>
        <strain evidence="3">YIM D21,KCTC 23444,ACCC 10710</strain>
    </source>
</reference>
<organism evidence="2 3">
    <name type="scientific">Roseivivax sediminis</name>
    <dbReference type="NCBI Taxonomy" id="936889"/>
    <lineage>
        <taxon>Bacteria</taxon>
        <taxon>Pseudomonadati</taxon>
        <taxon>Pseudomonadota</taxon>
        <taxon>Alphaproteobacteria</taxon>
        <taxon>Rhodobacterales</taxon>
        <taxon>Roseobacteraceae</taxon>
        <taxon>Roseivivax</taxon>
    </lineage>
</organism>
<protein>
    <recommendedName>
        <fullName evidence="4">Transposase</fullName>
    </recommendedName>
</protein>
<evidence type="ECO:0008006" key="4">
    <source>
        <dbReference type="Google" id="ProtNLM"/>
    </source>
</evidence>
<evidence type="ECO:0000313" key="2">
    <source>
        <dbReference type="EMBL" id="SFD70571.1"/>
    </source>
</evidence>
<accession>A0A1I1UIB5</accession>
<dbReference type="EMBL" id="FOMS01000002">
    <property type="protein sequence ID" value="SFD70571.1"/>
    <property type="molecule type" value="Genomic_DNA"/>
</dbReference>
<dbReference type="Proteomes" id="UP000325289">
    <property type="component" value="Unassembled WGS sequence"/>
</dbReference>
<feature type="region of interest" description="Disordered" evidence="1">
    <location>
        <begin position="34"/>
        <end position="68"/>
    </location>
</feature>
<name>A0A1I1UIB5_9RHOB</name>
<keyword evidence="3" id="KW-1185">Reference proteome</keyword>
<evidence type="ECO:0000256" key="1">
    <source>
        <dbReference type="SAM" id="MobiDB-lite"/>
    </source>
</evidence>
<sequence>MGVFARIMEGLAAEQAECRTIMIPSRCLLRNQLPGSGRDLSQGAPHGLEPAPSKGGRGRLIGRSRGGVNTKLHTVTDREGRPVRLFVTAGQVSGYRGALALQSGFPQADWLIADRG</sequence>
<proteinExistence type="predicted"/>
<dbReference type="AlphaFoldDB" id="A0A1I1UIB5"/>